<dbReference type="InterPro" id="IPR007627">
    <property type="entry name" value="RNA_pol_sigma70_r2"/>
</dbReference>
<evidence type="ECO:0000259" key="6">
    <source>
        <dbReference type="Pfam" id="PF08281"/>
    </source>
</evidence>
<keyword evidence="2" id="KW-0805">Transcription regulation</keyword>
<feature type="domain" description="RNA polymerase sigma factor 70 region 4 type 2" evidence="6">
    <location>
        <begin position="116"/>
        <end position="165"/>
    </location>
</feature>
<keyword evidence="8" id="KW-1185">Reference proteome</keyword>
<evidence type="ECO:0000259" key="5">
    <source>
        <dbReference type="Pfam" id="PF04542"/>
    </source>
</evidence>
<evidence type="ECO:0000313" key="8">
    <source>
        <dbReference type="Proteomes" id="UP001465426"/>
    </source>
</evidence>
<reference evidence="7 8" key="1">
    <citation type="submission" date="2024-03" db="EMBL/GenBank/DDBJ databases">
        <title>Human intestinal bacterial collection.</title>
        <authorList>
            <person name="Pauvert C."/>
            <person name="Hitch T.C.A."/>
            <person name="Clavel T."/>
        </authorList>
    </citation>
    <scope>NUCLEOTIDE SEQUENCE [LARGE SCALE GENOMIC DNA]</scope>
    <source>
        <strain evidence="7 8">CLA-SR-H024</strain>
    </source>
</reference>
<dbReference type="SUPFAM" id="SSF88659">
    <property type="entry name" value="Sigma3 and sigma4 domains of RNA polymerase sigma factors"/>
    <property type="match status" value="1"/>
</dbReference>
<evidence type="ECO:0000256" key="2">
    <source>
        <dbReference type="ARBA" id="ARBA00023015"/>
    </source>
</evidence>
<evidence type="ECO:0000313" key="7">
    <source>
        <dbReference type="EMBL" id="MEQ2467824.1"/>
    </source>
</evidence>
<dbReference type="Gene3D" id="1.10.1740.10">
    <property type="match status" value="1"/>
</dbReference>
<dbReference type="InterPro" id="IPR036388">
    <property type="entry name" value="WH-like_DNA-bd_sf"/>
</dbReference>
<dbReference type="Gene3D" id="1.10.10.10">
    <property type="entry name" value="Winged helix-like DNA-binding domain superfamily/Winged helix DNA-binding domain"/>
    <property type="match status" value="1"/>
</dbReference>
<dbReference type="InterPro" id="IPR013324">
    <property type="entry name" value="RNA_pol_sigma_r3/r4-like"/>
</dbReference>
<dbReference type="PANTHER" id="PTHR43133">
    <property type="entry name" value="RNA POLYMERASE ECF-TYPE SIGMA FACTO"/>
    <property type="match status" value="1"/>
</dbReference>
<evidence type="ECO:0000256" key="4">
    <source>
        <dbReference type="ARBA" id="ARBA00023163"/>
    </source>
</evidence>
<dbReference type="Pfam" id="PF08281">
    <property type="entry name" value="Sigma70_r4_2"/>
    <property type="match status" value="1"/>
</dbReference>
<keyword evidence="3" id="KW-0731">Sigma factor</keyword>
<dbReference type="Pfam" id="PF04542">
    <property type="entry name" value="Sigma70_r2"/>
    <property type="match status" value="1"/>
</dbReference>
<proteinExistence type="inferred from homology"/>
<dbReference type="InterPro" id="IPR013325">
    <property type="entry name" value="RNA_pol_sigma_r2"/>
</dbReference>
<dbReference type="InterPro" id="IPR014284">
    <property type="entry name" value="RNA_pol_sigma-70_dom"/>
</dbReference>
<gene>
    <name evidence="7" type="ORF">WMO63_19375</name>
</gene>
<dbReference type="PANTHER" id="PTHR43133:SF51">
    <property type="entry name" value="RNA POLYMERASE SIGMA FACTOR"/>
    <property type="match status" value="1"/>
</dbReference>
<dbReference type="InterPro" id="IPR039425">
    <property type="entry name" value="RNA_pol_sigma-70-like"/>
</dbReference>
<dbReference type="InterPro" id="IPR013249">
    <property type="entry name" value="RNA_pol_sigma70_r4_t2"/>
</dbReference>
<keyword evidence="4" id="KW-0804">Transcription</keyword>
<accession>A0ABV1F7G1</accession>
<dbReference type="SUPFAM" id="SSF88946">
    <property type="entry name" value="Sigma2 domain of RNA polymerase sigma factors"/>
    <property type="match status" value="1"/>
</dbReference>
<dbReference type="EMBL" id="JBBMFN010000066">
    <property type="protein sequence ID" value="MEQ2467824.1"/>
    <property type="molecule type" value="Genomic_DNA"/>
</dbReference>
<evidence type="ECO:0000256" key="3">
    <source>
        <dbReference type="ARBA" id="ARBA00023082"/>
    </source>
</evidence>
<evidence type="ECO:0000256" key="1">
    <source>
        <dbReference type="ARBA" id="ARBA00010641"/>
    </source>
</evidence>
<name>A0ABV1F7G1_9BACI</name>
<comment type="caution">
    <text evidence="7">The sequence shown here is derived from an EMBL/GenBank/DDBJ whole genome shotgun (WGS) entry which is preliminary data.</text>
</comment>
<dbReference type="CDD" id="cd06171">
    <property type="entry name" value="Sigma70_r4"/>
    <property type="match status" value="1"/>
</dbReference>
<organism evidence="7 8">
    <name type="scientific">Niallia hominis</name>
    <dbReference type="NCBI Taxonomy" id="3133173"/>
    <lineage>
        <taxon>Bacteria</taxon>
        <taxon>Bacillati</taxon>
        <taxon>Bacillota</taxon>
        <taxon>Bacilli</taxon>
        <taxon>Bacillales</taxon>
        <taxon>Bacillaceae</taxon>
        <taxon>Niallia</taxon>
    </lineage>
</organism>
<feature type="domain" description="RNA polymerase sigma-70 region 2" evidence="5">
    <location>
        <begin position="21"/>
        <end position="87"/>
    </location>
</feature>
<comment type="similarity">
    <text evidence="1">Belongs to the sigma-70 factor family. ECF subfamily.</text>
</comment>
<sequence length="176" mass="20615">MNEKKLVQKAKKQNKKALLQLVMQQKDDYYRLAYSYMKNPHDAMDIMEEMIIILYEKIGQLEKIESFYSWSKTILVNLCKTKLKKQHKELLVDDIELHSSTTQTTDPYKYKAETIDIEQLLSSLNPYQAETIKLKYLHDLDNATIAKITNVSVGTVKSRIHHGLNLLKRVYGRHDV</sequence>
<protein>
    <submittedName>
        <fullName evidence="7">RNA polymerase sigma factor</fullName>
    </submittedName>
</protein>
<dbReference type="RefSeq" id="WP_031537329.1">
    <property type="nucleotide sequence ID" value="NZ_JBBMFN010000066.1"/>
</dbReference>
<dbReference type="NCBIfam" id="TIGR02937">
    <property type="entry name" value="sigma70-ECF"/>
    <property type="match status" value="1"/>
</dbReference>
<dbReference type="Proteomes" id="UP001465426">
    <property type="component" value="Unassembled WGS sequence"/>
</dbReference>